<gene>
    <name evidence="1" type="ORF">PECUL_23A049736</name>
</gene>
<keyword evidence="2" id="KW-1185">Reference proteome</keyword>
<reference evidence="1" key="1">
    <citation type="submission" date="2022-03" db="EMBL/GenBank/DDBJ databases">
        <authorList>
            <person name="Alioto T."/>
            <person name="Alioto T."/>
            <person name="Gomez Garrido J."/>
        </authorList>
    </citation>
    <scope>NUCLEOTIDE SEQUENCE</scope>
</reference>
<protein>
    <submittedName>
        <fullName evidence="1">Uncharacterized protein</fullName>
    </submittedName>
</protein>
<dbReference type="Proteomes" id="UP001295444">
    <property type="component" value="Chromosome 01"/>
</dbReference>
<feature type="non-terminal residue" evidence="1">
    <location>
        <position position="64"/>
    </location>
</feature>
<proteinExistence type="predicted"/>
<feature type="non-terminal residue" evidence="1">
    <location>
        <position position="1"/>
    </location>
</feature>
<sequence>NARQHVHVAVRLAGVLKACFSQRRLQSSGTAGEHIIKQSQTVQWAVSHGYLISQGWRLLRFRAG</sequence>
<organism evidence="1 2">
    <name type="scientific">Pelobates cultripes</name>
    <name type="common">Western spadefoot toad</name>
    <dbReference type="NCBI Taxonomy" id="61616"/>
    <lineage>
        <taxon>Eukaryota</taxon>
        <taxon>Metazoa</taxon>
        <taxon>Chordata</taxon>
        <taxon>Craniata</taxon>
        <taxon>Vertebrata</taxon>
        <taxon>Euteleostomi</taxon>
        <taxon>Amphibia</taxon>
        <taxon>Batrachia</taxon>
        <taxon>Anura</taxon>
        <taxon>Pelobatoidea</taxon>
        <taxon>Pelobatidae</taxon>
        <taxon>Pelobates</taxon>
    </lineage>
</organism>
<dbReference type="AlphaFoldDB" id="A0AAD1R0X0"/>
<evidence type="ECO:0000313" key="2">
    <source>
        <dbReference type="Proteomes" id="UP001295444"/>
    </source>
</evidence>
<name>A0AAD1R0X0_PELCU</name>
<evidence type="ECO:0000313" key="1">
    <source>
        <dbReference type="EMBL" id="CAH2220293.1"/>
    </source>
</evidence>
<accession>A0AAD1R0X0</accession>
<dbReference type="EMBL" id="OW240912">
    <property type="protein sequence ID" value="CAH2220293.1"/>
    <property type="molecule type" value="Genomic_DNA"/>
</dbReference>